<keyword evidence="2" id="KW-0238">DNA-binding</keyword>
<proteinExistence type="predicted"/>
<dbReference type="PROSITE" id="PS51071">
    <property type="entry name" value="HTH_RPIR"/>
    <property type="match status" value="1"/>
</dbReference>
<dbReference type="EMBL" id="OBEL01000005">
    <property type="protein sequence ID" value="SNZ20739.1"/>
    <property type="molecule type" value="Genomic_DNA"/>
</dbReference>
<dbReference type="Gene3D" id="3.40.50.10490">
    <property type="entry name" value="Glucose-6-phosphate isomerase like protein, domain 1"/>
    <property type="match status" value="1"/>
</dbReference>
<dbReference type="SUPFAM" id="SSF53697">
    <property type="entry name" value="SIS domain"/>
    <property type="match status" value="1"/>
</dbReference>
<keyword evidence="4" id="KW-0472">Membrane</keyword>
<evidence type="ECO:0000313" key="8">
    <source>
        <dbReference type="Proteomes" id="UP000219439"/>
    </source>
</evidence>
<dbReference type="InterPro" id="IPR001347">
    <property type="entry name" value="SIS_dom"/>
</dbReference>
<reference evidence="7 8" key="1">
    <citation type="submission" date="2017-09" db="EMBL/GenBank/DDBJ databases">
        <authorList>
            <person name="Ehlers B."/>
            <person name="Leendertz F.H."/>
        </authorList>
    </citation>
    <scope>NUCLEOTIDE SEQUENCE [LARGE SCALE GENOMIC DNA]</scope>
    <source>
        <strain evidence="7 8">DSM 18289</strain>
    </source>
</reference>
<dbReference type="InterPro" id="IPR009057">
    <property type="entry name" value="Homeodomain-like_sf"/>
</dbReference>
<evidence type="ECO:0000256" key="2">
    <source>
        <dbReference type="ARBA" id="ARBA00023125"/>
    </source>
</evidence>
<evidence type="ECO:0000259" key="5">
    <source>
        <dbReference type="PROSITE" id="PS51071"/>
    </source>
</evidence>
<gene>
    <name evidence="7" type="ORF">SAMN06265368_3849</name>
</gene>
<feature type="domain" description="HTH rpiR-type" evidence="5">
    <location>
        <begin position="4"/>
        <end position="80"/>
    </location>
</feature>
<dbReference type="InterPro" id="IPR036388">
    <property type="entry name" value="WH-like_DNA-bd_sf"/>
</dbReference>
<dbReference type="CDD" id="cd05013">
    <property type="entry name" value="SIS_RpiR"/>
    <property type="match status" value="1"/>
</dbReference>
<dbReference type="GO" id="GO:0003700">
    <property type="term" value="F:DNA-binding transcription factor activity"/>
    <property type="evidence" value="ECO:0007669"/>
    <property type="project" value="InterPro"/>
</dbReference>
<dbReference type="PANTHER" id="PTHR30514">
    <property type="entry name" value="GLUCOKINASE"/>
    <property type="match status" value="1"/>
</dbReference>
<protein>
    <submittedName>
        <fullName evidence="7">Transcriptional regulator, RpiR family</fullName>
    </submittedName>
</protein>
<keyword evidence="3" id="KW-0804">Transcription</keyword>
<dbReference type="InterPro" id="IPR000281">
    <property type="entry name" value="HTH_RpiR"/>
</dbReference>
<accession>A0A285PGB7</accession>
<evidence type="ECO:0000313" key="7">
    <source>
        <dbReference type="EMBL" id="SNZ20739.1"/>
    </source>
</evidence>
<dbReference type="GO" id="GO:0003677">
    <property type="term" value="F:DNA binding"/>
    <property type="evidence" value="ECO:0007669"/>
    <property type="project" value="UniProtKB-KW"/>
</dbReference>
<dbReference type="InterPro" id="IPR047640">
    <property type="entry name" value="RpiR-like"/>
</dbReference>
<dbReference type="InterPro" id="IPR035472">
    <property type="entry name" value="RpiR-like_SIS"/>
</dbReference>
<feature type="transmembrane region" description="Helical" evidence="4">
    <location>
        <begin position="243"/>
        <end position="262"/>
    </location>
</feature>
<dbReference type="PANTHER" id="PTHR30514:SF18">
    <property type="entry name" value="RPIR-FAMILY TRANSCRIPTIONAL REGULATOR"/>
    <property type="match status" value="1"/>
</dbReference>
<dbReference type="SUPFAM" id="SSF46689">
    <property type="entry name" value="Homeodomain-like"/>
    <property type="match status" value="1"/>
</dbReference>
<dbReference type="AlphaFoldDB" id="A0A285PGB7"/>
<organism evidence="7 8">
    <name type="scientific">Cohaesibacter gelatinilyticus</name>
    <dbReference type="NCBI Taxonomy" id="372072"/>
    <lineage>
        <taxon>Bacteria</taxon>
        <taxon>Pseudomonadati</taxon>
        <taxon>Pseudomonadota</taxon>
        <taxon>Alphaproteobacteria</taxon>
        <taxon>Hyphomicrobiales</taxon>
        <taxon>Cohaesibacteraceae</taxon>
    </lineage>
</organism>
<evidence type="ECO:0000256" key="3">
    <source>
        <dbReference type="ARBA" id="ARBA00023163"/>
    </source>
</evidence>
<keyword evidence="1" id="KW-0805">Transcription regulation</keyword>
<sequence length="288" mass="31903">MQEISVEDRIAGKYSNLSEKLRLAADFVLENQFEVATRSLRSISATTKLAPATFSRLARSLDFESYEELRELCRKAIGQSRVTFSQKAELLQDLAEEGETPFLHRQANACLTNISQVASDSDLVRLEQTADTLTDARRVVLFGGFASTGIVEYFAYLANFFTTDWRIAGRMGASLSTAIADLEKGDALVIITKPPFARRSIMAAKMAAELGVYVVVITDSYSCPALEFASTFFIIPSESPQFFSSYVATLMLIETLVGMLVARAGAAARQRIEDVERRNRLLGEFWEG</sequence>
<dbReference type="OrthoDB" id="3574600at2"/>
<evidence type="ECO:0000256" key="1">
    <source>
        <dbReference type="ARBA" id="ARBA00023015"/>
    </source>
</evidence>
<evidence type="ECO:0000259" key="6">
    <source>
        <dbReference type="PROSITE" id="PS51464"/>
    </source>
</evidence>
<feature type="domain" description="SIS" evidence="6">
    <location>
        <begin position="129"/>
        <end position="266"/>
    </location>
</feature>
<name>A0A285PGB7_9HYPH</name>
<dbReference type="Gene3D" id="1.10.10.10">
    <property type="entry name" value="Winged helix-like DNA-binding domain superfamily/Winged helix DNA-binding domain"/>
    <property type="match status" value="1"/>
</dbReference>
<evidence type="ECO:0000256" key="4">
    <source>
        <dbReference type="SAM" id="Phobius"/>
    </source>
</evidence>
<keyword evidence="4" id="KW-1133">Transmembrane helix</keyword>
<keyword evidence="4" id="KW-0812">Transmembrane</keyword>
<dbReference type="PROSITE" id="PS51464">
    <property type="entry name" value="SIS"/>
    <property type="match status" value="1"/>
</dbReference>
<keyword evidence="8" id="KW-1185">Reference proteome</keyword>
<dbReference type="GO" id="GO:0097367">
    <property type="term" value="F:carbohydrate derivative binding"/>
    <property type="evidence" value="ECO:0007669"/>
    <property type="project" value="InterPro"/>
</dbReference>
<dbReference type="InterPro" id="IPR046348">
    <property type="entry name" value="SIS_dom_sf"/>
</dbReference>
<dbReference type="Proteomes" id="UP000219439">
    <property type="component" value="Unassembled WGS sequence"/>
</dbReference>
<dbReference type="Pfam" id="PF01380">
    <property type="entry name" value="SIS"/>
    <property type="match status" value="1"/>
</dbReference>
<dbReference type="GO" id="GO:1901135">
    <property type="term" value="P:carbohydrate derivative metabolic process"/>
    <property type="evidence" value="ECO:0007669"/>
    <property type="project" value="InterPro"/>
</dbReference>